<sequence>MPRRRRALPVTAAVLTALTAAALVVDLARPGLVEPLRGSVARVAAPVQSVLAGWDDARLTELTRERNALAAEVTRLEEQLRRQGQLAALDRATTWGDHRLLPARVVAVAPGTSPVGGRTVTLDVGASEEVTQDQTVVSVDGLVGRVVRVGGASSDVLLLGDADAVVGVRFGAEGGLGSVAAVPPPGLPPRGAGDLTLTAVGDTTIRVGDDVTTLGSPDDRPYVARVPLGTVTSVDPDRGQLGATAVVRPHVDPDTLDLVAVVFVEGEGG</sequence>
<dbReference type="GO" id="GO:0008360">
    <property type="term" value="P:regulation of cell shape"/>
    <property type="evidence" value="ECO:0007669"/>
    <property type="project" value="UniProtKB-KW"/>
</dbReference>
<evidence type="ECO:0000256" key="4">
    <source>
        <dbReference type="ARBA" id="ARBA00032089"/>
    </source>
</evidence>
<evidence type="ECO:0000256" key="2">
    <source>
        <dbReference type="ARBA" id="ARBA00013855"/>
    </source>
</evidence>
<proteinExistence type="inferred from homology"/>
<dbReference type="Pfam" id="PF04085">
    <property type="entry name" value="MreC"/>
    <property type="match status" value="1"/>
</dbReference>
<keyword evidence="3" id="KW-0133">Cell shape</keyword>
<dbReference type="AlphaFoldDB" id="A0A285VH82"/>
<comment type="similarity">
    <text evidence="1">Belongs to the MreC family.</text>
</comment>
<evidence type="ECO:0000259" key="6">
    <source>
        <dbReference type="Pfam" id="PF04085"/>
    </source>
</evidence>
<dbReference type="GO" id="GO:0005886">
    <property type="term" value="C:plasma membrane"/>
    <property type="evidence" value="ECO:0007669"/>
    <property type="project" value="TreeGrafter"/>
</dbReference>
<keyword evidence="8" id="KW-1185">Reference proteome</keyword>
<dbReference type="Proteomes" id="UP000219688">
    <property type="component" value="Unassembled WGS sequence"/>
</dbReference>
<name>A0A285VH82_9MICO</name>
<accession>A0A285VH82</accession>
<dbReference type="PANTHER" id="PTHR34138">
    <property type="entry name" value="CELL SHAPE-DETERMINING PROTEIN MREC"/>
    <property type="match status" value="1"/>
</dbReference>
<evidence type="ECO:0000313" key="7">
    <source>
        <dbReference type="EMBL" id="SOC52536.1"/>
    </source>
</evidence>
<dbReference type="Gene3D" id="2.40.10.350">
    <property type="entry name" value="Rod shape-determining protein MreC, domain 2"/>
    <property type="match status" value="1"/>
</dbReference>
<dbReference type="Gene3D" id="2.40.10.340">
    <property type="entry name" value="Rod shape-determining protein MreC, domain 1"/>
    <property type="match status" value="1"/>
</dbReference>
<dbReference type="InterPro" id="IPR007221">
    <property type="entry name" value="MreC"/>
</dbReference>
<gene>
    <name evidence="7" type="ORF">SAMN05421879_101652</name>
</gene>
<dbReference type="InterPro" id="IPR042175">
    <property type="entry name" value="Cell/Rod_MreC_2"/>
</dbReference>
<dbReference type="PANTHER" id="PTHR34138:SF1">
    <property type="entry name" value="CELL SHAPE-DETERMINING PROTEIN MREC"/>
    <property type="match status" value="1"/>
</dbReference>
<organism evidence="7 8">
    <name type="scientific">Ornithinimicrobium cerasi</name>
    <dbReference type="NCBI Taxonomy" id="2248773"/>
    <lineage>
        <taxon>Bacteria</taxon>
        <taxon>Bacillati</taxon>
        <taxon>Actinomycetota</taxon>
        <taxon>Actinomycetes</taxon>
        <taxon>Micrococcales</taxon>
        <taxon>Ornithinimicrobiaceae</taxon>
        <taxon>Ornithinimicrobium</taxon>
    </lineage>
</organism>
<feature type="coiled-coil region" evidence="5">
    <location>
        <begin position="59"/>
        <end position="86"/>
    </location>
</feature>
<dbReference type="RefSeq" id="WP_097186803.1">
    <property type="nucleotide sequence ID" value="NZ_OBQK01000001.1"/>
</dbReference>
<keyword evidence="5" id="KW-0175">Coiled coil</keyword>
<dbReference type="InterPro" id="IPR042177">
    <property type="entry name" value="Cell/Rod_1"/>
</dbReference>
<dbReference type="InterPro" id="IPR055342">
    <property type="entry name" value="MreC_beta-barrel_core"/>
</dbReference>
<evidence type="ECO:0000256" key="5">
    <source>
        <dbReference type="SAM" id="Coils"/>
    </source>
</evidence>
<evidence type="ECO:0000313" key="8">
    <source>
        <dbReference type="Proteomes" id="UP000219688"/>
    </source>
</evidence>
<dbReference type="EMBL" id="OBQK01000001">
    <property type="protein sequence ID" value="SOC52536.1"/>
    <property type="molecule type" value="Genomic_DNA"/>
</dbReference>
<evidence type="ECO:0000256" key="1">
    <source>
        <dbReference type="ARBA" id="ARBA00009369"/>
    </source>
</evidence>
<protein>
    <recommendedName>
        <fullName evidence="2">Cell shape-determining protein MreC</fullName>
    </recommendedName>
    <alternativeName>
        <fullName evidence="4">Cell shape protein MreC</fullName>
    </alternativeName>
</protein>
<evidence type="ECO:0000256" key="3">
    <source>
        <dbReference type="ARBA" id="ARBA00022960"/>
    </source>
</evidence>
<feature type="domain" description="Rod shape-determining protein MreC beta-barrel core" evidence="6">
    <location>
        <begin position="118"/>
        <end position="262"/>
    </location>
</feature>
<reference evidence="8" key="1">
    <citation type="submission" date="2017-08" db="EMBL/GenBank/DDBJ databases">
        <authorList>
            <person name="Varghese N."/>
            <person name="Submissions S."/>
        </authorList>
    </citation>
    <scope>NUCLEOTIDE SEQUENCE [LARGE SCALE GENOMIC DNA]</scope>
    <source>
        <strain evidence="8">USBA17B2</strain>
    </source>
</reference>